<accession>A0A7W6FYL3</accession>
<evidence type="ECO:0000256" key="1">
    <source>
        <dbReference type="SAM" id="Phobius"/>
    </source>
</evidence>
<dbReference type="RefSeq" id="WP_183616817.1">
    <property type="nucleotide sequence ID" value="NZ_JACIDY010000003.1"/>
</dbReference>
<gene>
    <name evidence="2" type="ORF">GGR39_001835</name>
</gene>
<keyword evidence="1" id="KW-0472">Membrane</keyword>
<proteinExistence type="predicted"/>
<name>A0A7W6FYL3_9SPHN</name>
<keyword evidence="1" id="KW-0812">Transmembrane</keyword>
<reference evidence="2 3" key="1">
    <citation type="submission" date="2020-08" db="EMBL/GenBank/DDBJ databases">
        <title>Genomic Encyclopedia of Type Strains, Phase IV (KMG-IV): sequencing the most valuable type-strain genomes for metagenomic binning, comparative biology and taxonomic classification.</title>
        <authorList>
            <person name="Goeker M."/>
        </authorList>
    </citation>
    <scope>NUCLEOTIDE SEQUENCE [LARGE SCALE GENOMIC DNA]</scope>
    <source>
        <strain evidence="2 3">DSM 27568</strain>
    </source>
</reference>
<dbReference type="Proteomes" id="UP000561459">
    <property type="component" value="Unassembled WGS sequence"/>
</dbReference>
<comment type="caution">
    <text evidence="2">The sequence shown here is derived from an EMBL/GenBank/DDBJ whole genome shotgun (WGS) entry which is preliminary data.</text>
</comment>
<feature type="transmembrane region" description="Helical" evidence="1">
    <location>
        <begin position="41"/>
        <end position="60"/>
    </location>
</feature>
<sequence length="61" mass="6665">MQYNQFRGLAAPAESVVARDHHRSPFGAAEPQLELHNPRGFVLAIMMSAACWVGVALAFLI</sequence>
<dbReference type="EMBL" id="JACIDY010000003">
    <property type="protein sequence ID" value="MBB3940185.1"/>
    <property type="molecule type" value="Genomic_DNA"/>
</dbReference>
<dbReference type="AlphaFoldDB" id="A0A7W6FYL3"/>
<keyword evidence="3" id="KW-1185">Reference proteome</keyword>
<evidence type="ECO:0000313" key="3">
    <source>
        <dbReference type="Proteomes" id="UP000561459"/>
    </source>
</evidence>
<keyword evidence="1" id="KW-1133">Transmembrane helix</keyword>
<evidence type="ECO:0000313" key="2">
    <source>
        <dbReference type="EMBL" id="MBB3940185.1"/>
    </source>
</evidence>
<protein>
    <submittedName>
        <fullName evidence="2">Uncharacterized protein</fullName>
    </submittedName>
</protein>
<organism evidence="2 3">
    <name type="scientific">Novosphingobium fluoreni</name>
    <dbReference type="NCBI Taxonomy" id="1391222"/>
    <lineage>
        <taxon>Bacteria</taxon>
        <taxon>Pseudomonadati</taxon>
        <taxon>Pseudomonadota</taxon>
        <taxon>Alphaproteobacteria</taxon>
        <taxon>Sphingomonadales</taxon>
        <taxon>Sphingomonadaceae</taxon>
        <taxon>Novosphingobium</taxon>
    </lineage>
</organism>